<dbReference type="KEGG" id="mtun:MTUNDRAET4_1970"/>
<name>A0A4U8YZQ4_METTU</name>
<evidence type="ECO:0000313" key="2">
    <source>
        <dbReference type="Proteomes" id="UP000294360"/>
    </source>
</evidence>
<dbReference type="Proteomes" id="UP000294360">
    <property type="component" value="Chromosome"/>
</dbReference>
<dbReference type="AlphaFoldDB" id="A0A4U8YZQ4"/>
<dbReference type="OrthoDB" id="8452680at2"/>
<sequence>MTLDTKLPDGLYPFSDERLPLSELAMIEAPPQLEALFKSQAARNGIQIIRDQPVELRCNSEEYPAATFLVYWPLGCDRIHMLVPKKFAKGGA</sequence>
<reference evidence="1 2" key="1">
    <citation type="submission" date="2019-03" db="EMBL/GenBank/DDBJ databases">
        <authorList>
            <person name="Kox A.R. M."/>
        </authorList>
    </citation>
    <scope>NUCLEOTIDE SEQUENCE [LARGE SCALE GENOMIC DNA]</scope>
    <source>
        <strain evidence="1">MTUNDRAET4 annotated genome</strain>
    </source>
</reference>
<proteinExistence type="predicted"/>
<dbReference type="EMBL" id="LR536450">
    <property type="protein sequence ID" value="VFU08863.1"/>
    <property type="molecule type" value="Genomic_DNA"/>
</dbReference>
<accession>A0A4U8YZQ4</accession>
<evidence type="ECO:0000313" key="1">
    <source>
        <dbReference type="EMBL" id="VFU08863.1"/>
    </source>
</evidence>
<gene>
    <name evidence="1" type="ORF">MTUNDRAET4_1970</name>
</gene>
<dbReference type="RefSeq" id="WP_134488980.1">
    <property type="nucleotide sequence ID" value="NZ_CP139089.1"/>
</dbReference>
<protein>
    <submittedName>
        <fullName evidence="1">Uncharacterized protein</fullName>
    </submittedName>
</protein>
<organism evidence="1 2">
    <name type="scientific">Methylocella tundrae</name>
    <dbReference type="NCBI Taxonomy" id="227605"/>
    <lineage>
        <taxon>Bacteria</taxon>
        <taxon>Pseudomonadati</taxon>
        <taxon>Pseudomonadota</taxon>
        <taxon>Alphaproteobacteria</taxon>
        <taxon>Hyphomicrobiales</taxon>
        <taxon>Beijerinckiaceae</taxon>
        <taxon>Methylocella</taxon>
    </lineage>
</organism>